<comment type="similarity">
    <text evidence="12">Belongs to the dus family.</text>
</comment>
<name>A0A840ULB4_9FIRM</name>
<evidence type="ECO:0000259" key="15">
    <source>
        <dbReference type="Pfam" id="PF01207"/>
    </source>
</evidence>
<dbReference type="GO" id="GO:0000049">
    <property type="term" value="F:tRNA binding"/>
    <property type="evidence" value="ECO:0007669"/>
    <property type="project" value="UniProtKB-KW"/>
</dbReference>
<dbReference type="InterPro" id="IPR035587">
    <property type="entry name" value="DUS-like_FMN-bd"/>
</dbReference>
<feature type="domain" description="DUS-like FMN-binding" evidence="15">
    <location>
        <begin position="14"/>
        <end position="312"/>
    </location>
</feature>
<evidence type="ECO:0000256" key="11">
    <source>
        <dbReference type="ARBA" id="ARBA00048802"/>
    </source>
</evidence>
<comment type="catalytic activity">
    <reaction evidence="10">
        <text>a 5,6-dihydrouridine in tRNA + NADP(+) = a uridine in tRNA + NADPH + H(+)</text>
        <dbReference type="Rhea" id="RHEA:23624"/>
        <dbReference type="Rhea" id="RHEA-COMP:13339"/>
        <dbReference type="Rhea" id="RHEA-COMP:13887"/>
        <dbReference type="ChEBI" id="CHEBI:15378"/>
        <dbReference type="ChEBI" id="CHEBI:57783"/>
        <dbReference type="ChEBI" id="CHEBI:58349"/>
        <dbReference type="ChEBI" id="CHEBI:65315"/>
        <dbReference type="ChEBI" id="CHEBI:74443"/>
    </reaction>
</comment>
<feature type="binding site" evidence="14">
    <location>
        <position position="170"/>
    </location>
    <ligand>
        <name>FMN</name>
        <dbReference type="ChEBI" id="CHEBI:58210"/>
    </ligand>
</feature>
<protein>
    <recommendedName>
        <fullName evidence="12">tRNA-dihydrouridine synthase</fullName>
        <ecNumber evidence="12">1.3.1.-</ecNumber>
    </recommendedName>
</protein>
<evidence type="ECO:0000256" key="13">
    <source>
        <dbReference type="PIRSR" id="PIRSR006621-1"/>
    </source>
</evidence>
<dbReference type="EMBL" id="JACHFH010000005">
    <property type="protein sequence ID" value="MBB5335498.1"/>
    <property type="molecule type" value="Genomic_DNA"/>
</dbReference>
<dbReference type="GO" id="GO:0050660">
    <property type="term" value="F:flavin adenine dinucleotide binding"/>
    <property type="evidence" value="ECO:0007669"/>
    <property type="project" value="InterPro"/>
</dbReference>
<dbReference type="EC" id="1.3.1.-" evidence="12"/>
<dbReference type="InterPro" id="IPR018517">
    <property type="entry name" value="tRNA_hU_synthase_CS"/>
</dbReference>
<dbReference type="NCBIfam" id="TIGR00737">
    <property type="entry name" value="nifR3_yhdG"/>
    <property type="match status" value="1"/>
</dbReference>
<dbReference type="PANTHER" id="PTHR45846">
    <property type="entry name" value="TRNA-DIHYDROURIDINE(47) SYNTHASE [NAD(P)(+)]-LIKE"/>
    <property type="match status" value="1"/>
</dbReference>
<feature type="binding site" evidence="14">
    <location>
        <position position="140"/>
    </location>
    <ligand>
        <name>FMN</name>
        <dbReference type="ChEBI" id="CHEBI:58210"/>
    </ligand>
</feature>
<evidence type="ECO:0000256" key="3">
    <source>
        <dbReference type="ARBA" id="ARBA00022555"/>
    </source>
</evidence>
<comment type="function">
    <text evidence="2 12">Catalyzes the synthesis of 5,6-dihydrouridine (D), a modified base found in the D-loop of most tRNAs, via the reduction of the C5-C6 double bond in target uridines.</text>
</comment>
<evidence type="ECO:0000256" key="7">
    <source>
        <dbReference type="ARBA" id="ARBA00022857"/>
    </source>
</evidence>
<evidence type="ECO:0000256" key="12">
    <source>
        <dbReference type="PIRNR" id="PIRNR006621"/>
    </source>
</evidence>
<accession>A0A840ULB4</accession>
<dbReference type="InterPro" id="IPR004652">
    <property type="entry name" value="DusB-like"/>
</dbReference>
<evidence type="ECO:0000256" key="8">
    <source>
        <dbReference type="ARBA" id="ARBA00022884"/>
    </source>
</evidence>
<reference evidence="16 17" key="1">
    <citation type="submission" date="2020-08" db="EMBL/GenBank/DDBJ databases">
        <title>Genomic Encyclopedia of Type Strains, Phase IV (KMG-IV): sequencing the most valuable type-strain genomes for metagenomic binning, comparative biology and taxonomic classification.</title>
        <authorList>
            <person name="Goeker M."/>
        </authorList>
    </citation>
    <scope>NUCLEOTIDE SEQUENCE [LARGE SCALE GENOMIC DNA]</scope>
    <source>
        <strain evidence="16 17">DSM 24661</strain>
    </source>
</reference>
<evidence type="ECO:0000313" key="16">
    <source>
        <dbReference type="EMBL" id="MBB5335498.1"/>
    </source>
</evidence>
<dbReference type="InterPro" id="IPR013785">
    <property type="entry name" value="Aldolase_TIM"/>
</dbReference>
<evidence type="ECO:0000256" key="6">
    <source>
        <dbReference type="ARBA" id="ARBA00022694"/>
    </source>
</evidence>
<dbReference type="Pfam" id="PF01207">
    <property type="entry name" value="Dus"/>
    <property type="match status" value="1"/>
</dbReference>
<feature type="binding site" evidence="14">
    <location>
        <begin position="16"/>
        <end position="18"/>
    </location>
    <ligand>
        <name>FMN</name>
        <dbReference type="ChEBI" id="CHEBI:58210"/>
    </ligand>
</feature>
<dbReference type="Gene3D" id="1.10.1200.80">
    <property type="entry name" value="Putative flavin oxidoreducatase, domain 2"/>
    <property type="match status" value="1"/>
</dbReference>
<keyword evidence="9 12" id="KW-0560">Oxidoreductase</keyword>
<dbReference type="InterPro" id="IPR024036">
    <property type="entry name" value="tRNA-dHydroUridine_Synthase_C"/>
</dbReference>
<keyword evidence="7" id="KW-0521">NADP</keyword>
<dbReference type="PANTHER" id="PTHR45846:SF1">
    <property type="entry name" value="TRNA-DIHYDROURIDINE(47) SYNTHASE [NAD(P)(+)]-LIKE"/>
    <property type="match status" value="1"/>
</dbReference>
<keyword evidence="14" id="KW-0547">Nucleotide-binding</keyword>
<feature type="active site" description="Proton donor" evidence="13">
    <location>
        <position position="101"/>
    </location>
</feature>
<gene>
    <name evidence="16" type="ORF">HNR32_000623</name>
</gene>
<dbReference type="InterPro" id="IPR001269">
    <property type="entry name" value="DUS_fam"/>
</dbReference>
<dbReference type="Proteomes" id="UP000559117">
    <property type="component" value="Unassembled WGS sequence"/>
</dbReference>
<evidence type="ECO:0000256" key="9">
    <source>
        <dbReference type="ARBA" id="ARBA00023002"/>
    </source>
</evidence>
<keyword evidence="4 12" id="KW-0285">Flavoprotein</keyword>
<sequence>MFIGNLKIENPVFLAPMAGVTDIAYRIVARRMGCGLVYAEMVSDKGIHFRNEHTLRMLETEKNERPLVMQLFGETPESLSEAAKYVESLGCADIIDINMGCPAPKIVKNHEGSALMLDPKRAFAIMSAVKKAVNIPVTVKMRKGWDNEHINVVEMAKLAQEAGMDAIAVHGRTREQFYSGRADWDIIAVVKQAVNIPVIGNGDVRTCNDLQKIFDQTNCDAVMIGRAAQGNPWIFREFVHFLRTGEKMAEPTMQERKEIILEHLDMLLEKKGSYIGPREMRKHATWYTRGITGGAELRRLFNLAEKRDDFVEILSQM</sequence>
<dbReference type="AlphaFoldDB" id="A0A840ULB4"/>
<keyword evidence="5 12" id="KW-0288">FMN</keyword>
<comment type="cofactor">
    <cofactor evidence="1 12 14">
        <name>FMN</name>
        <dbReference type="ChEBI" id="CHEBI:58210"/>
    </cofactor>
</comment>
<feature type="binding site" evidence="14">
    <location>
        <begin position="225"/>
        <end position="226"/>
    </location>
    <ligand>
        <name>FMN</name>
        <dbReference type="ChEBI" id="CHEBI:58210"/>
    </ligand>
</feature>
<proteinExistence type="inferred from homology"/>
<keyword evidence="8" id="KW-0694">RNA-binding</keyword>
<organism evidence="16 17">
    <name type="scientific">Pectinatus brassicae</name>
    <dbReference type="NCBI Taxonomy" id="862415"/>
    <lineage>
        <taxon>Bacteria</taxon>
        <taxon>Bacillati</taxon>
        <taxon>Bacillota</taxon>
        <taxon>Negativicutes</taxon>
        <taxon>Selenomonadales</taxon>
        <taxon>Selenomonadaceae</taxon>
        <taxon>Pectinatus</taxon>
    </lineage>
</organism>
<dbReference type="GO" id="GO:0017150">
    <property type="term" value="F:tRNA dihydrouridine synthase activity"/>
    <property type="evidence" value="ECO:0007669"/>
    <property type="project" value="InterPro"/>
</dbReference>
<evidence type="ECO:0000256" key="5">
    <source>
        <dbReference type="ARBA" id="ARBA00022643"/>
    </source>
</evidence>
<keyword evidence="6 12" id="KW-0819">tRNA processing</keyword>
<keyword evidence="17" id="KW-1185">Reference proteome</keyword>
<dbReference type="RefSeq" id="WP_183859549.1">
    <property type="nucleotide sequence ID" value="NZ_JACHFH010000005.1"/>
</dbReference>
<comment type="caution">
    <text evidence="16">The sequence shown here is derived from an EMBL/GenBank/DDBJ whole genome shotgun (WGS) entry which is preliminary data.</text>
</comment>
<evidence type="ECO:0000256" key="4">
    <source>
        <dbReference type="ARBA" id="ARBA00022630"/>
    </source>
</evidence>
<dbReference type="PIRSF" id="PIRSF006621">
    <property type="entry name" value="Dus"/>
    <property type="match status" value="1"/>
</dbReference>
<evidence type="ECO:0000256" key="14">
    <source>
        <dbReference type="PIRSR" id="PIRSR006621-2"/>
    </source>
</evidence>
<evidence type="ECO:0000256" key="2">
    <source>
        <dbReference type="ARBA" id="ARBA00002790"/>
    </source>
</evidence>
<dbReference type="SUPFAM" id="SSF51395">
    <property type="entry name" value="FMN-linked oxidoreductases"/>
    <property type="match status" value="1"/>
</dbReference>
<keyword evidence="3" id="KW-0820">tRNA-binding</keyword>
<evidence type="ECO:0000313" key="17">
    <source>
        <dbReference type="Proteomes" id="UP000559117"/>
    </source>
</evidence>
<evidence type="ECO:0000256" key="10">
    <source>
        <dbReference type="ARBA" id="ARBA00048205"/>
    </source>
</evidence>
<evidence type="ECO:0000256" key="1">
    <source>
        <dbReference type="ARBA" id="ARBA00001917"/>
    </source>
</evidence>
<dbReference type="PROSITE" id="PS01136">
    <property type="entry name" value="UPF0034"/>
    <property type="match status" value="1"/>
</dbReference>
<dbReference type="CDD" id="cd02801">
    <property type="entry name" value="DUS_like_FMN"/>
    <property type="match status" value="1"/>
</dbReference>
<feature type="binding site" evidence="14">
    <location>
        <position position="70"/>
    </location>
    <ligand>
        <name>FMN</name>
        <dbReference type="ChEBI" id="CHEBI:58210"/>
    </ligand>
</feature>
<dbReference type="Gene3D" id="3.20.20.70">
    <property type="entry name" value="Aldolase class I"/>
    <property type="match status" value="1"/>
</dbReference>
<comment type="catalytic activity">
    <reaction evidence="11">
        <text>a 5,6-dihydrouridine in tRNA + NAD(+) = a uridine in tRNA + NADH + H(+)</text>
        <dbReference type="Rhea" id="RHEA:54452"/>
        <dbReference type="Rhea" id="RHEA-COMP:13339"/>
        <dbReference type="Rhea" id="RHEA-COMP:13887"/>
        <dbReference type="ChEBI" id="CHEBI:15378"/>
        <dbReference type="ChEBI" id="CHEBI:57540"/>
        <dbReference type="ChEBI" id="CHEBI:57945"/>
        <dbReference type="ChEBI" id="CHEBI:65315"/>
        <dbReference type="ChEBI" id="CHEBI:74443"/>
    </reaction>
</comment>